<dbReference type="CDD" id="cd07432">
    <property type="entry name" value="PHP_HisPPase"/>
    <property type="match status" value="1"/>
</dbReference>
<gene>
    <name evidence="2" type="ORF">H9X81_09825</name>
</gene>
<organism evidence="2 3">
    <name type="scientific">Hydrogenoanaerobacterium saccharovorans</name>
    <dbReference type="NCBI Taxonomy" id="474960"/>
    <lineage>
        <taxon>Bacteria</taxon>
        <taxon>Bacillati</taxon>
        <taxon>Bacillota</taxon>
        <taxon>Clostridia</taxon>
        <taxon>Eubacteriales</taxon>
        <taxon>Oscillospiraceae</taxon>
        <taxon>Hydrogenoanaerobacterium</taxon>
    </lineage>
</organism>
<dbReference type="Proteomes" id="UP000724149">
    <property type="component" value="Unassembled WGS sequence"/>
</dbReference>
<dbReference type="EMBL" id="JACSNR010000009">
    <property type="protein sequence ID" value="MBM6923982.1"/>
    <property type="molecule type" value="Genomic_DNA"/>
</dbReference>
<accession>A0ABS2GNC3</accession>
<dbReference type="PANTHER" id="PTHR42924:SF3">
    <property type="entry name" value="POLYMERASE_HISTIDINOL PHOSPHATASE N-TERMINAL DOMAIN-CONTAINING PROTEIN"/>
    <property type="match status" value="1"/>
</dbReference>
<comment type="caution">
    <text evidence="2">The sequence shown here is derived from an EMBL/GenBank/DDBJ whole genome shotgun (WGS) entry which is preliminary data.</text>
</comment>
<evidence type="ECO:0000313" key="3">
    <source>
        <dbReference type="Proteomes" id="UP000724149"/>
    </source>
</evidence>
<evidence type="ECO:0000313" key="2">
    <source>
        <dbReference type="EMBL" id="MBM6923982.1"/>
    </source>
</evidence>
<dbReference type="SUPFAM" id="SSF89550">
    <property type="entry name" value="PHP domain-like"/>
    <property type="match status" value="1"/>
</dbReference>
<dbReference type="Pfam" id="PF02811">
    <property type="entry name" value="PHP"/>
    <property type="match status" value="1"/>
</dbReference>
<dbReference type="InterPro" id="IPR004013">
    <property type="entry name" value="PHP_dom"/>
</dbReference>
<dbReference type="Gene3D" id="3.20.20.140">
    <property type="entry name" value="Metal-dependent hydrolases"/>
    <property type="match status" value="1"/>
</dbReference>
<dbReference type="PANTHER" id="PTHR42924">
    <property type="entry name" value="EXONUCLEASE"/>
    <property type="match status" value="1"/>
</dbReference>
<evidence type="ECO:0000259" key="1">
    <source>
        <dbReference type="SMART" id="SM00481"/>
    </source>
</evidence>
<dbReference type="RefSeq" id="WP_204721595.1">
    <property type="nucleotide sequence ID" value="NZ_JACSNR010000009.1"/>
</dbReference>
<protein>
    <submittedName>
        <fullName evidence="2">PHP domain-containing protein</fullName>
    </submittedName>
</protein>
<feature type="domain" description="Polymerase/histidinol phosphatase N-terminal" evidence="1">
    <location>
        <begin position="5"/>
        <end position="73"/>
    </location>
</feature>
<dbReference type="InterPro" id="IPR016195">
    <property type="entry name" value="Pol/histidinol_Pase-like"/>
</dbReference>
<keyword evidence="3" id="KW-1185">Reference proteome</keyword>
<dbReference type="SMART" id="SM00481">
    <property type="entry name" value="POLIIIAc"/>
    <property type="match status" value="1"/>
</dbReference>
<dbReference type="InterPro" id="IPR003141">
    <property type="entry name" value="Pol/His_phosphatase_N"/>
</dbReference>
<dbReference type="InterPro" id="IPR052018">
    <property type="entry name" value="PHP_domain"/>
</dbReference>
<sequence length="242" mass="26623">MKLYCDLHLHSCLSPCGDDDMTPNNIVNMAKLKGLTCIALTDHNTAMNCRATAMAARQAGLGFIPGMELSTAEDIHLICLFPDCDKAEAFSRRVAEALPPVKNKPRIYGHQIRLDELDRPVGEEETLLLNATMIPLTEAPALVREYGGVCYPAHIDKIANSVLAILGSIPPECEEEFDTVEVSPRYEDGLFPDVEAAREHRRTVVSSDAHYLWDITEAGHEFEPGDDAISRLILASLGKQPL</sequence>
<reference evidence="2 3" key="1">
    <citation type="journal article" date="2021" name="Sci. Rep.">
        <title>The distribution of antibiotic resistance genes in chicken gut microbiota commensals.</title>
        <authorList>
            <person name="Juricova H."/>
            <person name="Matiasovicova J."/>
            <person name="Kubasova T."/>
            <person name="Cejkova D."/>
            <person name="Rychlik I."/>
        </authorList>
    </citation>
    <scope>NUCLEOTIDE SEQUENCE [LARGE SCALE GENOMIC DNA]</scope>
    <source>
        <strain evidence="2 3">An564</strain>
    </source>
</reference>
<proteinExistence type="predicted"/>
<name>A0ABS2GNC3_9FIRM</name>